<protein>
    <recommendedName>
        <fullName evidence="3">Response regulatory domain-containing protein</fullName>
    </recommendedName>
</protein>
<evidence type="ECO:0008006" key="3">
    <source>
        <dbReference type="Google" id="ProtNLM"/>
    </source>
</evidence>
<name>A0ABX6N9E3_9BURK</name>
<accession>A0ABX6N9E3</accession>
<sequence length="162" mass="18212">MSESESKPLEVWVAEDSPFYRLVVEEAIEEIAKVTYLSISLTVFERFGDIRAAFNQAERGLRPLPSAVLSDLHFPDNAHDDLQDILVFYSRYVHAVPVSYMSCNLESLELAESLAEHRSDAIQPARFLRKDTAETMTNLVKTIHAMVFAPRTQHSSLGATLA</sequence>
<keyword evidence="2" id="KW-1185">Reference proteome</keyword>
<proteinExistence type="predicted"/>
<dbReference type="EMBL" id="CP053084">
    <property type="protein sequence ID" value="QJR30991.1"/>
    <property type="molecule type" value="Genomic_DNA"/>
</dbReference>
<evidence type="ECO:0000313" key="1">
    <source>
        <dbReference type="EMBL" id="QJR30991.1"/>
    </source>
</evidence>
<gene>
    <name evidence="1" type="ORF">HKT17_15425</name>
</gene>
<dbReference type="Proteomes" id="UP000501130">
    <property type="component" value="Chromosome"/>
</dbReference>
<organism evidence="1 2">
    <name type="scientific">Limnobacter profundi</name>
    <dbReference type="NCBI Taxonomy" id="2732163"/>
    <lineage>
        <taxon>Bacteria</taxon>
        <taxon>Pseudomonadati</taxon>
        <taxon>Pseudomonadota</taxon>
        <taxon>Betaproteobacteria</taxon>
        <taxon>Burkholderiales</taxon>
        <taxon>Burkholderiaceae</taxon>
        <taxon>Limnobacter</taxon>
    </lineage>
</organism>
<evidence type="ECO:0000313" key="2">
    <source>
        <dbReference type="Proteomes" id="UP000501130"/>
    </source>
</evidence>
<dbReference type="RefSeq" id="WP_146106598.1">
    <property type="nucleotide sequence ID" value="NZ_CP053084.1"/>
</dbReference>
<reference evidence="1 2" key="1">
    <citation type="submission" date="2020-05" db="EMBL/GenBank/DDBJ databases">
        <title>Compete genome of Limnobacter sp. SAORIC-580.</title>
        <authorList>
            <person name="Song J."/>
            <person name="Cho J.-C."/>
        </authorList>
    </citation>
    <scope>NUCLEOTIDE SEQUENCE [LARGE SCALE GENOMIC DNA]</scope>
    <source>
        <strain evidence="1 2">SAORIC-580</strain>
    </source>
</reference>